<sequence length="235" mass="28011">MEIKKIFDDFSKAFIKKIDKDYFIRIQLEFLDIEKNNIWQVDIRDGNINIYNEEKIIPEETFTLTIVTLEKLYKNELSPLTAFANEPNKDGVMCSLINLKNKIQDKFIRWNHEIQEEKLKFIDRLHKFHDFFSKEYPGKIFVKHENCINLHNVKGIGLFSDFKKGIIHAFFSIKANECLKQSPREFSLFVLNGKGILRINEESYPIEKNEYYHIKPSSNVYFENENDEPLDILYI</sequence>
<accession>A0ABS4K524</accession>
<protein>
    <recommendedName>
        <fullName evidence="3">Cupin domain-containing protein</fullName>
    </recommendedName>
</protein>
<organism evidence="1 2">
    <name type="scientific">Clostridium punense</name>
    <dbReference type="NCBI Taxonomy" id="1054297"/>
    <lineage>
        <taxon>Bacteria</taxon>
        <taxon>Bacillati</taxon>
        <taxon>Bacillota</taxon>
        <taxon>Clostridia</taxon>
        <taxon>Eubacteriales</taxon>
        <taxon>Clostridiaceae</taxon>
        <taxon>Clostridium</taxon>
    </lineage>
</organism>
<dbReference type="SUPFAM" id="SSF51182">
    <property type="entry name" value="RmlC-like cupins"/>
    <property type="match status" value="1"/>
</dbReference>
<keyword evidence="2" id="KW-1185">Reference proteome</keyword>
<dbReference type="Proteomes" id="UP001519308">
    <property type="component" value="Unassembled WGS sequence"/>
</dbReference>
<gene>
    <name evidence="1" type="ORF">J2Z44_002712</name>
</gene>
<reference evidence="1 2" key="1">
    <citation type="submission" date="2021-03" db="EMBL/GenBank/DDBJ databases">
        <title>Genomic Encyclopedia of Type Strains, Phase IV (KMG-IV): sequencing the most valuable type-strain genomes for metagenomic binning, comparative biology and taxonomic classification.</title>
        <authorList>
            <person name="Goeker M."/>
        </authorList>
    </citation>
    <scope>NUCLEOTIDE SEQUENCE [LARGE SCALE GENOMIC DNA]</scope>
    <source>
        <strain evidence="1 2">DSM 28650</strain>
    </source>
</reference>
<evidence type="ECO:0000313" key="1">
    <source>
        <dbReference type="EMBL" id="MBP2022887.1"/>
    </source>
</evidence>
<proteinExistence type="predicted"/>
<dbReference type="EMBL" id="JAGGLL010000020">
    <property type="protein sequence ID" value="MBP2022887.1"/>
    <property type="molecule type" value="Genomic_DNA"/>
</dbReference>
<evidence type="ECO:0000313" key="2">
    <source>
        <dbReference type="Proteomes" id="UP001519308"/>
    </source>
</evidence>
<dbReference type="InterPro" id="IPR014710">
    <property type="entry name" value="RmlC-like_jellyroll"/>
</dbReference>
<dbReference type="SUPFAM" id="SSF55718">
    <property type="entry name" value="SCP-like"/>
    <property type="match status" value="1"/>
</dbReference>
<dbReference type="InterPro" id="IPR011051">
    <property type="entry name" value="RmlC_Cupin_sf"/>
</dbReference>
<dbReference type="Gene3D" id="2.60.120.10">
    <property type="entry name" value="Jelly Rolls"/>
    <property type="match status" value="1"/>
</dbReference>
<name>A0ABS4K524_9CLOT</name>
<dbReference type="Gene3D" id="3.30.1050.10">
    <property type="entry name" value="SCP2 sterol-binding domain"/>
    <property type="match status" value="1"/>
</dbReference>
<dbReference type="InterPro" id="IPR036527">
    <property type="entry name" value="SCP2_sterol-bd_dom_sf"/>
</dbReference>
<comment type="caution">
    <text evidence="1">The sequence shown here is derived from an EMBL/GenBank/DDBJ whole genome shotgun (WGS) entry which is preliminary data.</text>
</comment>
<evidence type="ECO:0008006" key="3">
    <source>
        <dbReference type="Google" id="ProtNLM"/>
    </source>
</evidence>
<dbReference type="RefSeq" id="WP_021285332.1">
    <property type="nucleotide sequence ID" value="NZ_JAGGLL010000020.1"/>
</dbReference>